<organism evidence="2 3">
    <name type="scientific">Bradyrhizobium sediminis</name>
    <dbReference type="NCBI Taxonomy" id="2840469"/>
    <lineage>
        <taxon>Bacteria</taxon>
        <taxon>Pseudomonadati</taxon>
        <taxon>Pseudomonadota</taxon>
        <taxon>Alphaproteobacteria</taxon>
        <taxon>Hyphomicrobiales</taxon>
        <taxon>Nitrobacteraceae</taxon>
        <taxon>Bradyrhizobium</taxon>
    </lineage>
</organism>
<feature type="transmembrane region" description="Helical" evidence="1">
    <location>
        <begin position="18"/>
        <end position="36"/>
    </location>
</feature>
<evidence type="ECO:0000256" key="1">
    <source>
        <dbReference type="SAM" id="Phobius"/>
    </source>
</evidence>
<evidence type="ECO:0000313" key="2">
    <source>
        <dbReference type="EMBL" id="QWG14871.1"/>
    </source>
</evidence>
<reference evidence="2" key="1">
    <citation type="submission" date="2021-06" db="EMBL/GenBank/DDBJ databases">
        <title>Bradyrhizobium sp. S2-20-1 Genome sequencing.</title>
        <authorList>
            <person name="Jin L."/>
        </authorList>
    </citation>
    <scope>NUCLEOTIDE SEQUENCE</scope>
    <source>
        <strain evidence="2">S2-20-1</strain>
    </source>
</reference>
<evidence type="ECO:0000313" key="3">
    <source>
        <dbReference type="Proteomes" id="UP000680839"/>
    </source>
</evidence>
<keyword evidence="1" id="KW-1133">Transmembrane helix</keyword>
<feature type="transmembrane region" description="Helical" evidence="1">
    <location>
        <begin position="412"/>
        <end position="432"/>
    </location>
</feature>
<feature type="transmembrane region" description="Helical" evidence="1">
    <location>
        <begin position="307"/>
        <end position="329"/>
    </location>
</feature>
<feature type="transmembrane region" description="Helical" evidence="1">
    <location>
        <begin position="154"/>
        <end position="173"/>
    </location>
</feature>
<feature type="transmembrane region" description="Helical" evidence="1">
    <location>
        <begin position="124"/>
        <end position="142"/>
    </location>
</feature>
<feature type="transmembrane region" description="Helical" evidence="1">
    <location>
        <begin position="444"/>
        <end position="468"/>
    </location>
</feature>
<feature type="transmembrane region" description="Helical" evidence="1">
    <location>
        <begin position="179"/>
        <end position="206"/>
    </location>
</feature>
<feature type="transmembrane region" description="Helical" evidence="1">
    <location>
        <begin position="218"/>
        <end position="236"/>
    </location>
</feature>
<dbReference type="EMBL" id="CP076134">
    <property type="protein sequence ID" value="QWG14871.1"/>
    <property type="molecule type" value="Genomic_DNA"/>
</dbReference>
<feature type="transmembrane region" description="Helical" evidence="1">
    <location>
        <begin position="341"/>
        <end position="358"/>
    </location>
</feature>
<dbReference type="Proteomes" id="UP000680839">
    <property type="component" value="Chromosome"/>
</dbReference>
<dbReference type="RefSeq" id="WP_215623462.1">
    <property type="nucleotide sequence ID" value="NZ_CP076134.1"/>
</dbReference>
<accession>A0A975NHY3</accession>
<dbReference type="AlphaFoldDB" id="A0A975NHY3"/>
<keyword evidence="1" id="KW-0812">Transmembrane</keyword>
<sequence>MSYLGINRKQWFSTNLEAGVGFVVLVAVAVALWWWVTRNLDLRMAWSGFSPAYFLAFERHPEWFASNFPSGAEEFTKSAQMLLYLPADSLGIPPMMMMRILIGTEIVMLAGAAIWASWMIDDKVGWTVAVLTPVFLIAGGLVQPDFGRWGHPYYGWSYNAAYACILVGVVATVRHRMILAALSLSLCVWIHVTLGAFGIIFATAALLADWRRYRLRDLVVAGAIGAALSGAWLVYLTRTSSIGGGGIPDDIYVAIVRVMSVHWFPFDLGLFWERQWEVLIPFLSVMILFVAYLPSREGEIVGIARQIGVGCLAMLVLTVAGVLASRYLPQPFLLKLALQRSSSLILIFSLFFIVPGLWRDATVHHSLLRAALAALALFAPFLVPAGVPLALAVLLGGLVLAEEVRMRGWTHYALALLGLLTLSVGAAIFYFAAGLAPGWRHSAYTGIDVIVTTAGGAVVAGLFIAIVLRRRVPVQIILLPGIAIAAVTWGKVLDEYQDPVLRARAEDYMAAQQWAHDNTSVGTLFMPDPAHFYGWREVSLRPSFGNLREWMYTSWLYNTQKPVFDLGVARLRSLGLEIGSYLQTSDPQADASRLVNDVRQAYYSLTENDLVRMQKEFHIGYFVFEKNRRSDIPLHIVYENANFLIGTTRESR</sequence>
<feature type="transmembrane region" description="Helical" evidence="1">
    <location>
        <begin position="370"/>
        <end position="400"/>
    </location>
</feature>
<protein>
    <submittedName>
        <fullName evidence="2">Uncharacterized protein</fullName>
    </submittedName>
</protein>
<gene>
    <name evidence="2" type="ORF">KMZ29_09545</name>
</gene>
<proteinExistence type="predicted"/>
<name>A0A975NHY3_9BRAD</name>
<feature type="transmembrane region" description="Helical" evidence="1">
    <location>
        <begin position="100"/>
        <end position="118"/>
    </location>
</feature>
<feature type="transmembrane region" description="Helical" evidence="1">
    <location>
        <begin position="278"/>
        <end position="295"/>
    </location>
</feature>
<keyword evidence="1" id="KW-0472">Membrane</keyword>